<dbReference type="Pfam" id="PF24874">
    <property type="entry name" value="Piezo_THU9_anchor"/>
    <property type="match status" value="1"/>
</dbReference>
<proteinExistence type="inferred from homology"/>
<feature type="compositionally biased region" description="Basic residues" evidence="11">
    <location>
        <begin position="1484"/>
        <end position="1493"/>
    </location>
</feature>
<dbReference type="InterPro" id="IPR056769">
    <property type="entry name" value="Piezo_TM1-24"/>
</dbReference>
<dbReference type="GO" id="GO:0005886">
    <property type="term" value="C:plasma membrane"/>
    <property type="evidence" value="ECO:0007669"/>
    <property type="project" value="UniProtKB-SubCell"/>
</dbReference>
<gene>
    <name evidence="20 21 22" type="primary">LOC113214561</name>
</gene>
<keyword evidence="4" id="KW-1003">Cell membrane</keyword>
<dbReference type="Pfam" id="PF15917">
    <property type="entry name" value="Piezo_TM25-28"/>
    <property type="match status" value="1"/>
</dbReference>
<feature type="transmembrane region" description="Helical" evidence="12">
    <location>
        <begin position="1175"/>
        <end position="1192"/>
    </location>
</feature>
<feature type="transmembrane region" description="Helical" evidence="12">
    <location>
        <begin position="1777"/>
        <end position="1797"/>
    </location>
</feature>
<dbReference type="RefSeq" id="XP_052124813.1">
    <property type="nucleotide sequence ID" value="XM_052268853.1"/>
</dbReference>
<dbReference type="InterPro" id="IPR031334">
    <property type="entry name" value="Piezo_cap_dom"/>
</dbReference>
<evidence type="ECO:0000256" key="9">
    <source>
        <dbReference type="ARBA" id="ARBA00023303"/>
    </source>
</evidence>
<evidence type="ECO:0000256" key="7">
    <source>
        <dbReference type="ARBA" id="ARBA00023065"/>
    </source>
</evidence>
<keyword evidence="6 12" id="KW-1133">Transmembrane helix</keyword>
<dbReference type="InterPro" id="IPR056770">
    <property type="entry name" value="Piezo_THU9_anchor"/>
</dbReference>
<feature type="transmembrane region" description="Helical" evidence="12">
    <location>
        <begin position="634"/>
        <end position="654"/>
    </location>
</feature>
<evidence type="ECO:0000256" key="11">
    <source>
        <dbReference type="SAM" id="MobiDB-lite"/>
    </source>
</evidence>
<feature type="transmembrane region" description="Helical" evidence="12">
    <location>
        <begin position="870"/>
        <end position="891"/>
    </location>
</feature>
<feature type="transmembrane region" description="Helical" evidence="12">
    <location>
        <begin position="1751"/>
        <end position="1770"/>
    </location>
</feature>
<evidence type="ECO:0000256" key="5">
    <source>
        <dbReference type="ARBA" id="ARBA00022692"/>
    </source>
</evidence>
<dbReference type="InterPro" id="IPR031805">
    <property type="entry name" value="Piezo_TM25-28"/>
</dbReference>
<dbReference type="GO" id="GO:0008381">
    <property type="term" value="F:mechanosensitive monoatomic ion channel activity"/>
    <property type="evidence" value="ECO:0007669"/>
    <property type="project" value="InterPro"/>
</dbReference>
<evidence type="ECO:0000259" key="15">
    <source>
        <dbReference type="Pfam" id="PF15917"/>
    </source>
</evidence>
<feature type="compositionally biased region" description="Polar residues" evidence="11">
    <location>
        <begin position="1459"/>
        <end position="1476"/>
    </location>
</feature>
<feature type="chain" id="PRO_5044697951" evidence="13">
    <location>
        <begin position="20"/>
        <end position="2645"/>
    </location>
</feature>
<dbReference type="PANTHER" id="PTHR47049:SF2">
    <property type="entry name" value="PIEZO-TYPE MECHANOSENSITIVE ION CHANNEL HOMOLOG"/>
    <property type="match status" value="1"/>
</dbReference>
<evidence type="ECO:0000256" key="4">
    <source>
        <dbReference type="ARBA" id="ARBA00022475"/>
    </source>
</evidence>
<dbReference type="Pfam" id="PF12166">
    <property type="entry name" value="Piezo_cap"/>
    <property type="match status" value="1"/>
</dbReference>
<feature type="transmembrane region" description="Helical" evidence="12">
    <location>
        <begin position="458"/>
        <end position="476"/>
    </location>
</feature>
<feature type="domain" description="Piezo transmembrane helical unit" evidence="16">
    <location>
        <begin position="1732"/>
        <end position="1855"/>
    </location>
</feature>
<evidence type="ECO:0000256" key="10">
    <source>
        <dbReference type="SAM" id="Coils"/>
    </source>
</evidence>
<comment type="subcellular location">
    <subcellularLocation>
        <location evidence="1">Cell membrane</location>
        <topology evidence="1">Multi-pass membrane protein</topology>
    </subcellularLocation>
</comment>
<feature type="transmembrane region" description="Helical" evidence="12">
    <location>
        <begin position="609"/>
        <end position="628"/>
    </location>
</feature>
<protein>
    <submittedName>
        <fullName evidence="20 21">Piezo-type mechanosensitive ion channel component isoform X1</fullName>
    </submittedName>
    <submittedName>
        <fullName evidence="22">Piezo-type mechanosensitive ion channel component isoform X2</fullName>
    </submittedName>
</protein>
<feature type="transmembrane region" description="Helical" evidence="12">
    <location>
        <begin position="169"/>
        <end position="190"/>
    </location>
</feature>
<evidence type="ECO:0000313" key="21">
    <source>
        <dbReference type="RefSeq" id="XP_052124813.1"/>
    </source>
</evidence>
<evidence type="ECO:0000259" key="16">
    <source>
        <dbReference type="Pfam" id="PF23188"/>
    </source>
</evidence>
<feature type="transmembrane region" description="Helical" evidence="12">
    <location>
        <begin position="2080"/>
        <end position="2100"/>
    </location>
</feature>
<accession>A0A9C6U7T0</accession>
<keyword evidence="19" id="KW-1185">Reference proteome</keyword>
<dbReference type="Pfam" id="PF24871">
    <property type="entry name" value="Piezo_TM1-24"/>
    <property type="match status" value="2"/>
</dbReference>
<keyword evidence="5 12" id="KW-0812">Transmembrane</keyword>
<feature type="transmembrane region" description="Helical" evidence="12">
    <location>
        <begin position="284"/>
        <end position="307"/>
    </location>
</feature>
<dbReference type="RefSeq" id="XP_052124814.1">
    <property type="nucleotide sequence ID" value="XM_052268854.1"/>
</dbReference>
<dbReference type="PANTHER" id="PTHR47049">
    <property type="entry name" value="PIEZO-TYPE MECHANOSENSITIVE ION CHANNEL HOMOLOG"/>
    <property type="match status" value="1"/>
</dbReference>
<feature type="transmembrane region" description="Helical" evidence="12">
    <location>
        <begin position="1000"/>
        <end position="1021"/>
    </location>
</feature>
<feature type="transmembrane region" description="Helical" evidence="12">
    <location>
        <begin position="715"/>
        <end position="736"/>
    </location>
</feature>
<feature type="transmembrane region" description="Helical" evidence="12">
    <location>
        <begin position="1027"/>
        <end position="1043"/>
    </location>
</feature>
<name>A0A9C6U7T0_FRAOC</name>
<feature type="region of interest" description="Disordered" evidence="11">
    <location>
        <begin position="1457"/>
        <end position="1557"/>
    </location>
</feature>
<evidence type="ECO:0000256" key="6">
    <source>
        <dbReference type="ARBA" id="ARBA00022989"/>
    </source>
</evidence>
<dbReference type="InterPro" id="IPR056768">
    <property type="entry name" value="THU_Piezo"/>
</dbReference>
<sequence>MNYILNLCLLRILLPAVLTTCVAIRQDGVSFIYLILLLYLPFVSLPTSRDACHAGRYLKGVIATSGLVALGKLIFQIVLLSMPPYASFLPKCEELEAALRIAGLIRLDSVAAVDCMRWVLPEALLLASSLSLYIVCARPKKKDIEECHTDVTRTDSNTESQDPALKSKFNFLTAIGKYVVLCAFCVTGAVCPSVLNMVYYLSFIIATTYWSCYKQLAGKFAVVCRVIQTYAALHLLVLFLVQVPWPEDWFMIREDIGRYLALKPVYKTNCTDDPRTLISQNQHWSIYANPLAVLILYFILGYEYALLRRPTDKDSAKAGGMSRQLSLRLSQQKLFRNSTSRWRSATRKVRARSMPECHEETPLIQGAIPNKYQTTRRGQGSSLDLGAISVIDGASGRERAESIQLFPITDASNLERSEDLGDHWLDKLLDSVVTVFQLIIRSSYIVTNIIMMTWSITYHSWLTFFLLLWASILWMVPNQRRWMLHCSPFLVTYALFLLIAQYVYSLDLTELPENVNSTINLKQIGFEKPINVSPSKPVLIKSLYTVMFWITLRQYMQERWQARNTSALADMAAPLQITVTTATSGMQSPPPAEAPSPFMRRLGIYVKELLTKFWIWVVAIMLFVIGITGDKMTGFRIVYMGLFLVFILTFKLSYKAWRRMLYGFWLTVIVFSMIILVLIYTYQFDNFNTYWDTYLGIPEQLQADIGLQKFHTKDLFVRLITPTFFVIITAIQMNYFHKDFLAISDIKSRGVSFSQQSRSRASHKSDTSSEPGAPARSETDGASTAPSQRRGKFQVLRHISSLRGRRSLQQGIHLLKQFIELVWLFLELHISKLMLLTVMLLCIAVPCALHFPMVLLVVVSLAFSSRAQEIACNICSVWVALLMLGTMIYQIEYIDMKVWDYECIRHKWNTSLGEKQEFNITLNNALWLGFRKADSKATLSDVVKGYIGVILVASFVTVVNIHQTYKRSLRGRSISTPQYMFPRITRADADKNILNCVKYILNYGFYRFGIEICMVAMVALIGTRVDFYAMLHAIWLLAMFAMKRERIARLWTPYISFIIICLIIQYIMVVDVPPSLCVDYPWDMSDMLKGLQEWMFLPDPINKPEIGKIACDFILLMFVSCQGLAFRIERKYPDNSFPGGSNASIIHEYDNKDFVNPVPDYISSIRSWLDVVKRGVLLSMMWLTLAIMFLAGTNRVNLFSLGYLIGAFVFLWMGSDLYLRDIRVIHKWWNALLGYNVAVIFLKTLLQVIGCIFMEQVQSNACWFVQLMGIACIRKFHGFVPTFIGRPEESSNGCTVHLESYGLAWDGVCFGFLLLQRRLFQSYYFFHIVDETKAMTILASRGAELIEELRQKQIMEQMERENQILENIKLKMERIKASQMKVQGPSYREPSSHFTAVLSGDYYMFEDMPEADLVDPTDVGRKEDDEAEDRLAGQLTISKLFSEALKTDIKQAVDKAHASSATGTLQKRASFTTADSELSCGSRGTRRSSRRSSQRSAGLAGPDTMPTTATTTSSAHLSPDGAVLPQDARDGEDPGDQKPLVSSEHGSSSDGEELEADEVEVRQESWLSKISQLLHFLIVSLNSIMVSLTRWLNTFSRDYRYVSRVLAVEKKLLKEEPDFGEGKRVGLAKMWQPSPQALQVHRSREEMLSTNLPQRAAVGQSNSDMNRLHVRQLKTALCLPSIRVLAPSLEVGLDECVESNVSPASSSPQAGLSSAEQPPVVQLLLAVWYTIVSHSDLACFFMIFLHQMKSATILSIPLPLMVFLWGTLTVPRPSTTFWVVIIAYTEVMVVIKCMFQFDLLPWNHEDNVPSNTKNPFWPPRIIGIEKKPNYAVFDLSLLLVLFFHRFMLKSLGLWKSLYEDDSTYPQDNDHFEFVQESSSEERKSKQEEHDKKRDDKIASESADSVHTTHSDPGVRRVSIYEPGMQLTHRGSLKTFTLSDGRRISMIRPSWLEDGDRQRGILTDTNQEVLVDGSVLDGMVMSPVESNQSKQIVVAKTFRENAMDRFPSILKLTWKRYMTSMRTFFKLLLDPGSRVNADVYAYMFMCDFFNFMVVIFGFSAFGSAAGGGSVSEYFEENKVPVPFLVMLILQFALIIIDRTLYLRKYILGKIIFQCGLVVGIHIWMFFILPGVTERKFNETLPPQMWYVVKCFYLLLSAYQIRSGYPTRILGNFLCKAYNYLNMYLFKVFMTIPFVFELRAIMDWMWTDTSMSLMEWLKMEDIFSQLFQLKCERRAQTEYPQPRGVRKNVIVKYLVGGLGLLFIIAIIWFPLVLFALGNTVGSPNLPLKMTLRMRLGHFEPIYDIAAEGNQIREYNENQWRILNGVYRQYQSAQNFLSNYDNQAVAMILFNIHSGSLWTITPPDLIKLREEVASDMPFNVTIDWRVERRQSSPEDKGYSEGTHTIHLPAIDPKSGNRNTVRQNLQTVLEATINNTSPMVGNSSSESISIVIPNLLPKLIKVNSNGANPILQLLPGKDADTQYRDVILKMNYGSSTLKWWTVLEDCNDQTFQEIIKNIPSAGSESNCNQTLLIYTFNDKTFPATLSMFSGKGIIGLYASFVLVASQFVRSFFSNLASKIMFEDLPNVDRILQLCLDIYLVRESGELDLEEDLFAKLVFLYRSPETMIEWTRERKEGDDRDSPEASIAQE</sequence>
<evidence type="ECO:0000259" key="17">
    <source>
        <dbReference type="Pfam" id="PF24871"/>
    </source>
</evidence>
<feature type="transmembrane region" description="Helical" evidence="12">
    <location>
        <begin position="661"/>
        <end position="682"/>
    </location>
</feature>
<dbReference type="Pfam" id="PF23188">
    <property type="entry name" value="THU_Piezo1"/>
    <property type="match status" value="1"/>
</dbReference>
<feature type="signal peptide" evidence="13">
    <location>
        <begin position="1"/>
        <end position="19"/>
    </location>
</feature>
<evidence type="ECO:0000259" key="14">
    <source>
        <dbReference type="Pfam" id="PF12166"/>
    </source>
</evidence>
<feature type="coiled-coil region" evidence="10">
    <location>
        <begin position="1351"/>
        <end position="1378"/>
    </location>
</feature>
<keyword evidence="3" id="KW-0813">Transport</keyword>
<evidence type="ECO:0000256" key="3">
    <source>
        <dbReference type="ARBA" id="ARBA00022448"/>
    </source>
</evidence>
<feature type="transmembrane region" description="Helical" evidence="12">
    <location>
        <begin position="2038"/>
        <end position="2060"/>
    </location>
</feature>
<feature type="compositionally biased region" description="Basic and acidic residues" evidence="11">
    <location>
        <begin position="1527"/>
        <end position="1536"/>
    </location>
</feature>
<dbReference type="RefSeq" id="XP_052124812.1">
    <property type="nucleotide sequence ID" value="XM_052268852.1"/>
</dbReference>
<feature type="transmembrane region" description="Helical" evidence="12">
    <location>
        <begin position="2109"/>
        <end position="2130"/>
    </location>
</feature>
<keyword evidence="7" id="KW-0406">Ion transport</keyword>
<feature type="compositionally biased region" description="Basic and acidic residues" evidence="11">
    <location>
        <begin position="1873"/>
        <end position="1898"/>
    </location>
</feature>
<feature type="transmembrane region" description="Helical" evidence="12">
    <location>
        <begin position="2179"/>
        <end position="2200"/>
    </location>
</feature>
<dbReference type="KEGG" id="foc:113214561"/>
<feature type="transmembrane region" description="Helical" evidence="12">
    <location>
        <begin position="2251"/>
        <end position="2274"/>
    </location>
</feature>
<evidence type="ECO:0000256" key="8">
    <source>
        <dbReference type="ARBA" id="ARBA00023136"/>
    </source>
</evidence>
<feature type="transmembrane region" description="Helical" evidence="12">
    <location>
        <begin position="483"/>
        <end position="504"/>
    </location>
</feature>
<feature type="transmembrane region" description="Helical" evidence="12">
    <location>
        <begin position="1830"/>
        <end position="1848"/>
    </location>
</feature>
<feature type="region of interest" description="Disordered" evidence="11">
    <location>
        <begin position="1873"/>
        <end position="1917"/>
    </location>
</feature>
<dbReference type="CTD" id="34112"/>
<dbReference type="InterPro" id="IPR027272">
    <property type="entry name" value="Piezo"/>
</dbReference>
<feature type="transmembrane region" description="Helical" evidence="12">
    <location>
        <begin position="29"/>
        <end position="45"/>
    </location>
</feature>
<evidence type="ECO:0000256" key="13">
    <source>
        <dbReference type="SAM" id="SignalP"/>
    </source>
</evidence>
<keyword evidence="13" id="KW-0732">Signal</keyword>
<keyword evidence="9" id="KW-0407">Ion channel</keyword>
<feature type="transmembrane region" description="Helical" evidence="12">
    <location>
        <begin position="807"/>
        <end position="826"/>
    </location>
</feature>
<comment type="similarity">
    <text evidence="2">Belongs to the PIEZO (TC 1.A.75) family.</text>
</comment>
<evidence type="ECO:0000256" key="1">
    <source>
        <dbReference type="ARBA" id="ARBA00004651"/>
    </source>
</evidence>
<feature type="transmembrane region" description="Helical" evidence="12">
    <location>
        <begin position="1198"/>
        <end position="1219"/>
    </location>
</feature>
<evidence type="ECO:0000313" key="20">
    <source>
        <dbReference type="RefSeq" id="XP_052124812.1"/>
    </source>
</evidence>
<dbReference type="OrthoDB" id="303066at2759"/>
<evidence type="ECO:0000313" key="19">
    <source>
        <dbReference type="Proteomes" id="UP000504606"/>
    </source>
</evidence>
<evidence type="ECO:0000259" key="18">
    <source>
        <dbReference type="Pfam" id="PF24874"/>
    </source>
</evidence>
<reference evidence="20 21" key="1">
    <citation type="submission" date="2025-04" db="UniProtKB">
        <authorList>
            <consortium name="RefSeq"/>
        </authorList>
    </citation>
    <scope>IDENTIFICATION</scope>
    <source>
        <tissue evidence="20 21">Whole organism</tissue>
    </source>
</reference>
<feature type="domain" description="Piezo TM1-24" evidence="17">
    <location>
        <begin position="371"/>
        <end position="741"/>
    </location>
</feature>
<feature type="transmembrane region" description="Helical" evidence="12">
    <location>
        <begin position="57"/>
        <end position="79"/>
    </location>
</feature>
<organism evidence="19 20">
    <name type="scientific">Frankliniella occidentalis</name>
    <name type="common">Western flower thrips</name>
    <name type="synonym">Euthrips occidentalis</name>
    <dbReference type="NCBI Taxonomy" id="133901"/>
    <lineage>
        <taxon>Eukaryota</taxon>
        <taxon>Metazoa</taxon>
        <taxon>Ecdysozoa</taxon>
        <taxon>Arthropoda</taxon>
        <taxon>Hexapoda</taxon>
        <taxon>Insecta</taxon>
        <taxon>Pterygota</taxon>
        <taxon>Neoptera</taxon>
        <taxon>Paraneoptera</taxon>
        <taxon>Thysanoptera</taxon>
        <taxon>Terebrantia</taxon>
        <taxon>Thripoidea</taxon>
        <taxon>Thripidae</taxon>
        <taxon>Frankliniella</taxon>
    </lineage>
</organism>
<feature type="region of interest" description="Disordered" evidence="11">
    <location>
        <begin position="754"/>
        <end position="790"/>
    </location>
</feature>
<keyword evidence="8 12" id="KW-0472">Membrane</keyword>
<feature type="transmembrane region" description="Helical" evidence="12">
    <location>
        <begin position="838"/>
        <end position="863"/>
    </location>
</feature>
<feature type="transmembrane region" description="Helical" evidence="12">
    <location>
        <begin position="1231"/>
        <end position="1250"/>
    </location>
</feature>
<feature type="domain" description="Piezo TM25-28" evidence="15">
    <location>
        <begin position="1154"/>
        <end position="1385"/>
    </location>
</feature>
<feature type="domain" description="Piezo THU9 and anchor" evidence="18">
    <location>
        <begin position="2037"/>
        <end position="2273"/>
    </location>
</feature>
<feature type="transmembrane region" description="Helical" evidence="12">
    <location>
        <begin position="220"/>
        <end position="241"/>
    </location>
</feature>
<feature type="transmembrane region" description="Helical" evidence="12">
    <location>
        <begin position="945"/>
        <end position="962"/>
    </location>
</feature>
<evidence type="ECO:0000313" key="22">
    <source>
        <dbReference type="RefSeq" id="XP_052124814.1"/>
    </source>
</evidence>
<feature type="domain" description="Piezo TM1-24" evidence="17">
    <location>
        <begin position="25"/>
        <end position="340"/>
    </location>
</feature>
<feature type="transmembrane region" description="Helical" evidence="12">
    <location>
        <begin position="1050"/>
        <end position="1069"/>
    </location>
</feature>
<feature type="domain" description="Piezo non-specific cation channel cap" evidence="14">
    <location>
        <begin position="2310"/>
        <end position="2628"/>
    </location>
</feature>
<keyword evidence="10" id="KW-0175">Coiled coil</keyword>
<dbReference type="GeneID" id="113214561"/>
<evidence type="ECO:0000256" key="12">
    <source>
        <dbReference type="SAM" id="Phobius"/>
    </source>
</evidence>
<evidence type="ECO:0000256" key="2">
    <source>
        <dbReference type="ARBA" id="ARBA00007821"/>
    </source>
</evidence>
<feature type="transmembrane region" description="Helical" evidence="12">
    <location>
        <begin position="1106"/>
        <end position="1126"/>
    </location>
</feature>
<dbReference type="Proteomes" id="UP000504606">
    <property type="component" value="Unplaced"/>
</dbReference>